<name>A0AAW3M823_PSESS</name>
<organism evidence="2 3">
    <name type="scientific">Pseudomonas savastanoi</name>
    <name type="common">Pseudomonas syringae pv. savastanoi</name>
    <dbReference type="NCBI Taxonomy" id="29438"/>
    <lineage>
        <taxon>Bacteria</taxon>
        <taxon>Pseudomonadati</taxon>
        <taxon>Pseudomonadota</taxon>
        <taxon>Gammaproteobacteria</taxon>
        <taxon>Pseudomonadales</taxon>
        <taxon>Pseudomonadaceae</taxon>
        <taxon>Pseudomonas</taxon>
    </lineage>
</organism>
<accession>A0AAW3M823</accession>
<dbReference type="RefSeq" id="WP_044294881.1">
    <property type="nucleotide sequence ID" value="NZ_LKCI01000001.1"/>
</dbReference>
<dbReference type="Pfam" id="PF18735">
    <property type="entry name" value="HEPN_RiboL-PSP"/>
    <property type="match status" value="1"/>
</dbReference>
<gene>
    <name evidence="2" type="ORF">AO287_26610</name>
</gene>
<feature type="domain" description="RiboL-PSP-HEPN" evidence="1">
    <location>
        <begin position="43"/>
        <end position="213"/>
    </location>
</feature>
<dbReference type="Proteomes" id="UP000054513">
    <property type="component" value="Unassembled WGS sequence"/>
</dbReference>
<evidence type="ECO:0000259" key="1">
    <source>
        <dbReference type="Pfam" id="PF18735"/>
    </source>
</evidence>
<evidence type="ECO:0000313" key="2">
    <source>
        <dbReference type="EMBL" id="KTC62437.1"/>
    </source>
</evidence>
<protein>
    <recommendedName>
        <fullName evidence="1">RiboL-PSP-HEPN domain-containing protein</fullName>
    </recommendedName>
</protein>
<reference evidence="2 3" key="1">
    <citation type="submission" date="2015-09" db="EMBL/GenBank/DDBJ databases">
        <title>Genome sequence of ICMP 19499.</title>
        <authorList>
            <person name="Visnovsky S.B."/>
            <person name="Lu A."/>
            <person name="Panda P."/>
            <person name="Pitman A.R."/>
        </authorList>
    </citation>
    <scope>NUCLEOTIDE SEQUENCE [LARGE SCALE GENOMIC DNA]</scope>
    <source>
        <strain evidence="2 3">ICMP 19499</strain>
    </source>
</reference>
<sequence length="226" mass="26252">MSKMGEWALEVLQEEDRNRELDYQYEQYEAEMKWFEEHPFLETYSIFKEMLMHLKLMVNKPVDKFDSEMMCKMAYVHAVTLFEAMVGDVLKATILAYPTLMQKMVKKLGEDKSNKFHISEIAELGLNGIILGILNQQIYHNPVTVKKYLNLITGKVLRDTYMAGMQEIADRRHDFVHRNGKTLQGVELNIDPASIISAVEVIQNFAQDIFEILDRAMKDESGIHII</sequence>
<dbReference type="AlphaFoldDB" id="A0AAW3M823"/>
<dbReference type="EMBL" id="LKCI01000001">
    <property type="protein sequence ID" value="KTC62437.1"/>
    <property type="molecule type" value="Genomic_DNA"/>
</dbReference>
<dbReference type="InterPro" id="IPR041519">
    <property type="entry name" value="HEPN_RiboL-PSP"/>
</dbReference>
<proteinExistence type="predicted"/>
<comment type="caution">
    <text evidence="2">The sequence shown here is derived from an EMBL/GenBank/DDBJ whole genome shotgun (WGS) entry which is preliminary data.</text>
</comment>
<evidence type="ECO:0000313" key="3">
    <source>
        <dbReference type="Proteomes" id="UP000054513"/>
    </source>
</evidence>